<dbReference type="Proteomes" id="UP000887565">
    <property type="component" value="Unplaced"/>
</dbReference>
<reference evidence="2" key="1">
    <citation type="submission" date="2022-11" db="UniProtKB">
        <authorList>
            <consortium name="WormBaseParasite"/>
        </authorList>
    </citation>
    <scope>IDENTIFICATION</scope>
</reference>
<protein>
    <submittedName>
        <fullName evidence="2">Uncharacterized protein</fullName>
    </submittedName>
</protein>
<evidence type="ECO:0000313" key="2">
    <source>
        <dbReference type="WBParaSite" id="nRc.2.0.1.t09606-RA"/>
    </source>
</evidence>
<accession>A0A915I6W1</accession>
<dbReference type="AlphaFoldDB" id="A0A915I6W1"/>
<keyword evidence="1" id="KW-1185">Reference proteome</keyword>
<proteinExistence type="predicted"/>
<dbReference type="WBParaSite" id="nRc.2.0.1.t09606-RA">
    <property type="protein sequence ID" value="nRc.2.0.1.t09606-RA"/>
    <property type="gene ID" value="nRc.2.0.1.g09606"/>
</dbReference>
<organism evidence="1 2">
    <name type="scientific">Romanomermis culicivorax</name>
    <name type="common">Nematode worm</name>
    <dbReference type="NCBI Taxonomy" id="13658"/>
    <lineage>
        <taxon>Eukaryota</taxon>
        <taxon>Metazoa</taxon>
        <taxon>Ecdysozoa</taxon>
        <taxon>Nematoda</taxon>
        <taxon>Enoplea</taxon>
        <taxon>Dorylaimia</taxon>
        <taxon>Mermithida</taxon>
        <taxon>Mermithoidea</taxon>
        <taxon>Mermithidae</taxon>
        <taxon>Romanomermis</taxon>
    </lineage>
</organism>
<name>A0A915I6W1_ROMCU</name>
<sequence>MKQIGHPKIKNAETDKWIDRFFNFEVDDQFGANMDDAHQQMTAIAKNGGIATFVEIGTEEVRCKDYRSIDRKLICTVLKNYLYDIRTTYK</sequence>
<evidence type="ECO:0000313" key="1">
    <source>
        <dbReference type="Proteomes" id="UP000887565"/>
    </source>
</evidence>